<dbReference type="CDD" id="cd06661">
    <property type="entry name" value="GGCT_like"/>
    <property type="match status" value="2"/>
</dbReference>
<dbReference type="InterPro" id="IPR009288">
    <property type="entry name" value="AIG2-like_dom"/>
</dbReference>
<name>A0ABT3NXS9_9PROT</name>
<evidence type="ECO:0000313" key="4">
    <source>
        <dbReference type="EMBL" id="MCW8086972.1"/>
    </source>
</evidence>
<dbReference type="Pfam" id="PF06094">
    <property type="entry name" value="GGACT"/>
    <property type="match status" value="2"/>
</dbReference>
<evidence type="ECO:0000256" key="1">
    <source>
        <dbReference type="ARBA" id="ARBA00008861"/>
    </source>
</evidence>
<proteinExistence type="inferred from homology"/>
<evidence type="ECO:0000259" key="3">
    <source>
        <dbReference type="Pfam" id="PF06094"/>
    </source>
</evidence>
<feature type="domain" description="Gamma-glutamylcyclotransferase AIG2-like" evidence="3">
    <location>
        <begin position="54"/>
        <end position="121"/>
    </location>
</feature>
<keyword evidence="5" id="KW-1185">Reference proteome</keyword>
<comment type="similarity">
    <text evidence="1 2">Belongs to the gamma-glutamylcyclotransferase family.</text>
</comment>
<dbReference type="InterPro" id="IPR036568">
    <property type="entry name" value="GGCT-like_sf"/>
</dbReference>
<feature type="domain" description="Gamma-glutamylcyclotransferase AIG2-like" evidence="3">
    <location>
        <begin position="163"/>
        <end position="277"/>
    </location>
</feature>
<sequence length="295" mass="31923">MSLVFFHGANVDDADREDWLRRNGHAGKPLRAVSTALLLDRCLSFERFGRSRGGGVVTLSVAPGHAVEGVVFEVEDEALALLDLKQGHPDAYLREMVHAVLPGGATCEAWIYDAPPSRRQGHVPPTRAYLDLIRRGLASHGLGMAAMEAAATGRPARPVVPWLFVYGTLRAGQANASLLEGLTRHPARTRGVLHDLGPYPVMRRGDGEVQGEIVPLEPARLVRLDALEEALPFGTPGGAYRRTVLEVRLSDGSRRRAQAYVSDAECAAPVIASGDWCALGDRRPAWDRHAAGRRG</sequence>
<dbReference type="InterPro" id="IPR013024">
    <property type="entry name" value="GGCT-like"/>
</dbReference>
<dbReference type="Gene3D" id="3.10.490.10">
    <property type="entry name" value="Gamma-glutamyl cyclotransferase-like"/>
    <property type="match status" value="2"/>
</dbReference>
<reference evidence="4 5" key="1">
    <citation type="submission" date="2022-10" db="EMBL/GenBank/DDBJ databases">
        <title>Roseococcus glaciei nov., sp. nov., isolated from glacier.</title>
        <authorList>
            <person name="Liu Q."/>
            <person name="Xin Y.-H."/>
        </authorList>
    </citation>
    <scope>NUCLEOTIDE SEQUENCE [LARGE SCALE GENOMIC DNA]</scope>
    <source>
        <strain evidence="4 5">MDT2-1-1</strain>
    </source>
</reference>
<dbReference type="InterPro" id="IPR039126">
    <property type="entry name" value="GGACT"/>
</dbReference>
<gene>
    <name evidence="4" type="ORF">OF850_15170</name>
</gene>
<dbReference type="SUPFAM" id="SSF110857">
    <property type="entry name" value="Gamma-glutamyl cyclotransferase-like"/>
    <property type="match status" value="2"/>
</dbReference>
<dbReference type="RefSeq" id="WP_301591110.1">
    <property type="nucleotide sequence ID" value="NZ_JAPFQI010000012.1"/>
</dbReference>
<dbReference type="Proteomes" id="UP001526430">
    <property type="component" value="Unassembled WGS sequence"/>
</dbReference>
<evidence type="ECO:0000313" key="5">
    <source>
        <dbReference type="Proteomes" id="UP001526430"/>
    </source>
</evidence>
<organism evidence="4 5">
    <name type="scientific">Sabulicella glaciei</name>
    <dbReference type="NCBI Taxonomy" id="2984948"/>
    <lineage>
        <taxon>Bacteria</taxon>
        <taxon>Pseudomonadati</taxon>
        <taxon>Pseudomonadota</taxon>
        <taxon>Alphaproteobacteria</taxon>
        <taxon>Acetobacterales</taxon>
        <taxon>Acetobacteraceae</taxon>
        <taxon>Sabulicella</taxon>
    </lineage>
</organism>
<dbReference type="PANTHER" id="PTHR12510">
    <property type="entry name" value="TROPONIN C-AKIN-1 PROTEIN"/>
    <property type="match status" value="1"/>
</dbReference>
<protein>
    <recommendedName>
        <fullName evidence="2">Gamma-glutamylcyclotransferase family protein</fullName>
    </recommendedName>
</protein>
<dbReference type="EMBL" id="JAPFQI010000012">
    <property type="protein sequence ID" value="MCW8086972.1"/>
    <property type="molecule type" value="Genomic_DNA"/>
</dbReference>
<accession>A0ABT3NXS9</accession>
<evidence type="ECO:0000256" key="2">
    <source>
        <dbReference type="RuleBase" id="RU367036"/>
    </source>
</evidence>
<dbReference type="PANTHER" id="PTHR12510:SF4">
    <property type="entry name" value="GAMMA-GLUTAMYLAMINECYCLOTRANSFERASE"/>
    <property type="match status" value="1"/>
</dbReference>
<comment type="caution">
    <text evidence="4">The sequence shown here is derived from an EMBL/GenBank/DDBJ whole genome shotgun (WGS) entry which is preliminary data.</text>
</comment>